<organism evidence="1 2">
    <name type="scientific">Anguilla anguilla</name>
    <name type="common">European freshwater eel</name>
    <name type="synonym">Muraena anguilla</name>
    <dbReference type="NCBI Taxonomy" id="7936"/>
    <lineage>
        <taxon>Eukaryota</taxon>
        <taxon>Metazoa</taxon>
        <taxon>Chordata</taxon>
        <taxon>Craniata</taxon>
        <taxon>Vertebrata</taxon>
        <taxon>Euteleostomi</taxon>
        <taxon>Actinopterygii</taxon>
        <taxon>Neopterygii</taxon>
        <taxon>Teleostei</taxon>
        <taxon>Anguilliformes</taxon>
        <taxon>Anguillidae</taxon>
        <taxon>Anguilla</taxon>
    </lineage>
</organism>
<keyword evidence="2" id="KW-1185">Reference proteome</keyword>
<comment type="caution">
    <text evidence="1">The sequence shown here is derived from an EMBL/GenBank/DDBJ whole genome shotgun (WGS) entry which is preliminary data.</text>
</comment>
<protein>
    <submittedName>
        <fullName evidence="1">Uncharacterized protein</fullName>
    </submittedName>
</protein>
<gene>
    <name evidence="1" type="ORF">ANANG_G00245060</name>
</gene>
<evidence type="ECO:0000313" key="2">
    <source>
        <dbReference type="Proteomes" id="UP001044222"/>
    </source>
</evidence>
<sequence>MWRVSAGIEGKGKIKPPHLHLLSQVASTEAEFDLLQLRCGSAGMLVRCLNAAGDSLTAASTGHLSPCNWLAHGTNMDESVWMEGSVGCEHSTALISWRFS</sequence>
<proteinExistence type="predicted"/>
<name>A0A9D3LS88_ANGAN</name>
<dbReference type="EMBL" id="JAFIRN010000014">
    <property type="protein sequence ID" value="KAG5835536.1"/>
    <property type="molecule type" value="Genomic_DNA"/>
</dbReference>
<accession>A0A9D3LS88</accession>
<reference evidence="1" key="1">
    <citation type="submission" date="2021-01" db="EMBL/GenBank/DDBJ databases">
        <title>A chromosome-scale assembly of European eel, Anguilla anguilla.</title>
        <authorList>
            <person name="Henkel C."/>
            <person name="Jong-Raadsen S.A."/>
            <person name="Dufour S."/>
            <person name="Weltzien F.-A."/>
            <person name="Palstra A.P."/>
            <person name="Pelster B."/>
            <person name="Spaink H.P."/>
            <person name="Van Den Thillart G.E."/>
            <person name="Jansen H."/>
            <person name="Zahm M."/>
            <person name="Klopp C."/>
            <person name="Cedric C."/>
            <person name="Louis A."/>
            <person name="Berthelot C."/>
            <person name="Parey E."/>
            <person name="Roest Crollius H."/>
            <person name="Montfort J."/>
            <person name="Robinson-Rechavi M."/>
            <person name="Bucao C."/>
            <person name="Bouchez O."/>
            <person name="Gislard M."/>
            <person name="Lluch J."/>
            <person name="Milhes M."/>
            <person name="Lampietro C."/>
            <person name="Lopez Roques C."/>
            <person name="Donnadieu C."/>
            <person name="Braasch I."/>
            <person name="Desvignes T."/>
            <person name="Postlethwait J."/>
            <person name="Bobe J."/>
            <person name="Guiguen Y."/>
            <person name="Dirks R."/>
        </authorList>
    </citation>
    <scope>NUCLEOTIDE SEQUENCE</scope>
    <source>
        <strain evidence="1">Tag_6206</strain>
        <tissue evidence="1">Liver</tissue>
    </source>
</reference>
<dbReference type="Proteomes" id="UP001044222">
    <property type="component" value="Chromosome 14"/>
</dbReference>
<dbReference type="AlphaFoldDB" id="A0A9D3LS88"/>
<evidence type="ECO:0000313" key="1">
    <source>
        <dbReference type="EMBL" id="KAG5835536.1"/>
    </source>
</evidence>